<dbReference type="PANTHER" id="PTHR39336:SF1">
    <property type="entry name" value="PYRIDOXAMINE PHOSPHATE OXIDASE FAMILY PROTEIN (AFU_ORTHOLOGUE AFUA_6G11440)"/>
    <property type="match status" value="1"/>
</dbReference>
<dbReference type="SUPFAM" id="SSF50475">
    <property type="entry name" value="FMN-binding split barrel"/>
    <property type="match status" value="1"/>
</dbReference>
<gene>
    <name evidence="2" type="ORF">MFFC18_43540</name>
</gene>
<dbReference type="Proteomes" id="UP000322214">
    <property type="component" value="Chromosome"/>
</dbReference>
<accession>A0A5B9PGS6</accession>
<dbReference type="STRING" id="980251.GCA_001642875_01217"/>
<sequence length="162" mass="17770">MFFVATAPIAANGHLNLSPKGLNSFLILDEHTVAYADLIGSGIETVAHLKENGRIVLMFCAFEGAPNIVRFHGTGEVVEPGDTEFETLSGMFPELSGLRSVIRVHCTRISDSCGFGVPLFNFQGNRDQLERWIESKSMEQRADYIREKNSASIDALPGARPD</sequence>
<dbReference type="InterPro" id="IPR011576">
    <property type="entry name" value="Pyridox_Oxase_N"/>
</dbReference>
<dbReference type="PANTHER" id="PTHR39336">
    <property type="entry name" value="PYRIDOXAMINE PHOSPHATE OXIDASE FAMILY PROTEIN (AFU_ORTHOLOGUE AFUA_6G11440)"/>
    <property type="match status" value="1"/>
</dbReference>
<evidence type="ECO:0000313" key="2">
    <source>
        <dbReference type="EMBL" id="QEG24435.1"/>
    </source>
</evidence>
<feature type="domain" description="Pyridoxamine 5'-phosphate oxidase N-terminal" evidence="1">
    <location>
        <begin position="2"/>
        <end position="111"/>
    </location>
</feature>
<dbReference type="AlphaFoldDB" id="A0A5B9PGS6"/>
<name>A0A5B9PGS6_9BACT</name>
<dbReference type="Gene3D" id="2.30.110.10">
    <property type="entry name" value="Electron Transport, Fmn-binding Protein, Chain A"/>
    <property type="match status" value="1"/>
</dbReference>
<reference evidence="2 3" key="1">
    <citation type="submission" date="2019-08" db="EMBL/GenBank/DDBJ databases">
        <title>Deep-cultivation of Planctomycetes and their phenomic and genomic characterization uncovers novel biology.</title>
        <authorList>
            <person name="Wiegand S."/>
            <person name="Jogler M."/>
            <person name="Boedeker C."/>
            <person name="Pinto D."/>
            <person name="Vollmers J."/>
            <person name="Rivas-Marin E."/>
            <person name="Kohn T."/>
            <person name="Peeters S.H."/>
            <person name="Heuer A."/>
            <person name="Rast P."/>
            <person name="Oberbeckmann S."/>
            <person name="Bunk B."/>
            <person name="Jeske O."/>
            <person name="Meyerdierks A."/>
            <person name="Storesund J.E."/>
            <person name="Kallscheuer N."/>
            <person name="Luecker S."/>
            <person name="Lage O.M."/>
            <person name="Pohl T."/>
            <person name="Merkel B.J."/>
            <person name="Hornburger P."/>
            <person name="Mueller R.-W."/>
            <person name="Bruemmer F."/>
            <person name="Labrenz M."/>
            <person name="Spormann A.M."/>
            <person name="Op den Camp H."/>
            <person name="Overmann J."/>
            <person name="Amann R."/>
            <person name="Jetten M.S.M."/>
            <person name="Mascher T."/>
            <person name="Medema M.H."/>
            <person name="Devos D.P."/>
            <person name="Kaster A.-K."/>
            <person name="Ovreas L."/>
            <person name="Rohde M."/>
            <person name="Galperin M.Y."/>
            <person name="Jogler C."/>
        </authorList>
    </citation>
    <scope>NUCLEOTIDE SEQUENCE [LARGE SCALE GENOMIC DNA]</scope>
    <source>
        <strain evidence="2 3">FC18</strain>
    </source>
</reference>
<dbReference type="KEGG" id="mff:MFFC18_43540"/>
<dbReference type="EMBL" id="CP042912">
    <property type="protein sequence ID" value="QEG24435.1"/>
    <property type="molecule type" value="Genomic_DNA"/>
</dbReference>
<organism evidence="2 3">
    <name type="scientific">Mariniblastus fucicola</name>
    <dbReference type="NCBI Taxonomy" id="980251"/>
    <lineage>
        <taxon>Bacteria</taxon>
        <taxon>Pseudomonadati</taxon>
        <taxon>Planctomycetota</taxon>
        <taxon>Planctomycetia</taxon>
        <taxon>Pirellulales</taxon>
        <taxon>Pirellulaceae</taxon>
        <taxon>Mariniblastus</taxon>
    </lineage>
</organism>
<dbReference type="InterPro" id="IPR012349">
    <property type="entry name" value="Split_barrel_FMN-bd"/>
</dbReference>
<keyword evidence="3" id="KW-1185">Reference proteome</keyword>
<protein>
    <submittedName>
        <fullName evidence="2">Pyridoxamine 5'-phosphate oxidase</fullName>
    </submittedName>
</protein>
<evidence type="ECO:0000313" key="3">
    <source>
        <dbReference type="Proteomes" id="UP000322214"/>
    </source>
</evidence>
<dbReference type="Pfam" id="PF01243">
    <property type="entry name" value="PNPOx_N"/>
    <property type="match status" value="1"/>
</dbReference>
<evidence type="ECO:0000259" key="1">
    <source>
        <dbReference type="Pfam" id="PF01243"/>
    </source>
</evidence>
<proteinExistence type="predicted"/>